<dbReference type="EMBL" id="PJQM01000985">
    <property type="protein sequence ID" value="RCI03528.1"/>
    <property type="molecule type" value="Genomic_DNA"/>
</dbReference>
<reference evidence="1 2" key="1">
    <citation type="journal article" date="2018" name="G3 (Bethesda)">
        <title>Phylogenetic and Phylogenomic Definition of Rhizopus Species.</title>
        <authorList>
            <person name="Gryganskyi A.P."/>
            <person name="Golan J."/>
            <person name="Dolatabadi S."/>
            <person name="Mondo S."/>
            <person name="Robb S."/>
            <person name="Idnurm A."/>
            <person name="Muszewska A."/>
            <person name="Steczkiewicz K."/>
            <person name="Masonjones S."/>
            <person name="Liao H.L."/>
            <person name="Gajdeczka M.T."/>
            <person name="Anike F."/>
            <person name="Vuek A."/>
            <person name="Anishchenko I.M."/>
            <person name="Voigt K."/>
            <person name="de Hoog G.S."/>
            <person name="Smith M.E."/>
            <person name="Heitman J."/>
            <person name="Vilgalys R."/>
            <person name="Stajich J.E."/>
        </authorList>
    </citation>
    <scope>NUCLEOTIDE SEQUENCE [LARGE SCALE GENOMIC DNA]</scope>
    <source>
        <strain evidence="1 2">LSU 92-RS-03</strain>
    </source>
</reference>
<gene>
    <name evidence="1" type="ORF">CU098_000106</name>
</gene>
<accession>A0A367KMY7</accession>
<evidence type="ECO:0000313" key="1">
    <source>
        <dbReference type="EMBL" id="RCI03528.1"/>
    </source>
</evidence>
<comment type="caution">
    <text evidence="1">The sequence shown here is derived from an EMBL/GenBank/DDBJ whole genome shotgun (WGS) entry which is preliminary data.</text>
</comment>
<organism evidence="1 2">
    <name type="scientific">Rhizopus stolonifer</name>
    <name type="common">Rhizopus nigricans</name>
    <dbReference type="NCBI Taxonomy" id="4846"/>
    <lineage>
        <taxon>Eukaryota</taxon>
        <taxon>Fungi</taxon>
        <taxon>Fungi incertae sedis</taxon>
        <taxon>Mucoromycota</taxon>
        <taxon>Mucoromycotina</taxon>
        <taxon>Mucoromycetes</taxon>
        <taxon>Mucorales</taxon>
        <taxon>Mucorineae</taxon>
        <taxon>Rhizopodaceae</taxon>
        <taxon>Rhizopus</taxon>
    </lineage>
</organism>
<feature type="non-terminal residue" evidence="1">
    <location>
        <position position="52"/>
    </location>
</feature>
<evidence type="ECO:0008006" key="3">
    <source>
        <dbReference type="Google" id="ProtNLM"/>
    </source>
</evidence>
<evidence type="ECO:0000313" key="2">
    <source>
        <dbReference type="Proteomes" id="UP000253551"/>
    </source>
</evidence>
<name>A0A367KMY7_RHIST</name>
<protein>
    <recommendedName>
        <fullName evidence="3">Reverse transcriptase domain-containing protein</fullName>
    </recommendedName>
</protein>
<proteinExistence type="predicted"/>
<sequence>MKAIWFRSVASKIELGILLDQEKAYDRVNLNYLKQVLLHFGFPKTLVASTIT</sequence>
<dbReference type="AlphaFoldDB" id="A0A367KMY7"/>
<dbReference type="Proteomes" id="UP000253551">
    <property type="component" value="Unassembled WGS sequence"/>
</dbReference>
<dbReference type="OrthoDB" id="2282358at2759"/>
<keyword evidence="2" id="KW-1185">Reference proteome</keyword>